<evidence type="ECO:0000256" key="5">
    <source>
        <dbReference type="ARBA" id="ARBA00022741"/>
    </source>
</evidence>
<keyword evidence="12" id="KW-1185">Reference proteome</keyword>
<feature type="transmembrane region" description="Helical" evidence="9">
    <location>
        <begin position="48"/>
        <end position="65"/>
    </location>
</feature>
<evidence type="ECO:0000256" key="6">
    <source>
        <dbReference type="ARBA" id="ARBA00022777"/>
    </source>
</evidence>
<feature type="transmembrane region" description="Helical" evidence="9">
    <location>
        <begin position="93"/>
        <end position="109"/>
    </location>
</feature>
<keyword evidence="3" id="KW-0597">Phosphoprotein</keyword>
<dbReference type="EMBL" id="WJHE01000316">
    <property type="protein sequence ID" value="MST32520.1"/>
    <property type="molecule type" value="Genomic_DNA"/>
</dbReference>
<comment type="caution">
    <text evidence="11">The sequence shown here is derived from an EMBL/GenBank/DDBJ whole genome shotgun (WGS) entry which is preliminary data.</text>
</comment>
<evidence type="ECO:0000313" key="12">
    <source>
        <dbReference type="Proteomes" id="UP000437736"/>
    </source>
</evidence>
<dbReference type="Gene3D" id="1.20.5.1930">
    <property type="match status" value="1"/>
</dbReference>
<keyword evidence="7" id="KW-0067">ATP-binding</keyword>
<accession>A0ABW9QRP9</accession>
<dbReference type="Gene3D" id="3.30.565.10">
    <property type="entry name" value="Histidine kinase-like ATPase, C-terminal domain"/>
    <property type="match status" value="1"/>
</dbReference>
<evidence type="ECO:0000256" key="8">
    <source>
        <dbReference type="ARBA" id="ARBA00023012"/>
    </source>
</evidence>
<comment type="catalytic activity">
    <reaction evidence="1">
        <text>ATP + protein L-histidine = ADP + protein N-phospho-L-histidine.</text>
        <dbReference type="EC" id="2.7.13.3"/>
    </reaction>
</comment>
<dbReference type="PANTHER" id="PTHR24421:SF10">
    <property type="entry name" value="NITRATE_NITRITE SENSOR PROTEIN NARQ"/>
    <property type="match status" value="1"/>
</dbReference>
<evidence type="ECO:0000256" key="9">
    <source>
        <dbReference type="SAM" id="Phobius"/>
    </source>
</evidence>
<feature type="domain" description="Signal transduction histidine kinase subgroup 3 dimerisation and phosphoacceptor" evidence="10">
    <location>
        <begin position="193"/>
        <end position="259"/>
    </location>
</feature>
<keyword evidence="9" id="KW-1133">Transmembrane helix</keyword>
<evidence type="ECO:0000313" key="11">
    <source>
        <dbReference type="EMBL" id="MST32520.1"/>
    </source>
</evidence>
<sequence>MPLAARRLLSSRWVEPVGVAVVVGLVLAGSIAEAYPAHHYAGLHLRHHPFPALFAVLVLPAALLWWRRSHPVAVYLATVAGAAWWAASGQVYGAALVMVLVALYALAVSGQRWPVVAGLGAGGTLVIWLAGGLGGPWGWWGGPQLDMWAEMVAAGAVGGYVSARHRWAQSEQLRGEQLERARAEEIRQQVTAERLRIARELHDVVAHSMAMINVQATAAATLVGTDPAGVTDSLQAIRSASKDGLRELRSILDVLRQVDEPQLAVPLPDGHGLQALAEAARAAGVRLGFHCDADLQAAAPGTALAVHRIVQESLTNVVRHASGATAEVSITGGRGR</sequence>
<evidence type="ECO:0000256" key="7">
    <source>
        <dbReference type="ARBA" id="ARBA00022840"/>
    </source>
</evidence>
<dbReference type="Proteomes" id="UP000437736">
    <property type="component" value="Unassembled WGS sequence"/>
</dbReference>
<keyword evidence="6" id="KW-0418">Kinase</keyword>
<evidence type="ECO:0000256" key="1">
    <source>
        <dbReference type="ARBA" id="ARBA00000085"/>
    </source>
</evidence>
<feature type="transmembrane region" description="Helical" evidence="9">
    <location>
        <begin position="116"/>
        <end position="139"/>
    </location>
</feature>
<name>A0ABW9QRP9_9ACTN</name>
<reference evidence="11 12" key="1">
    <citation type="submission" date="2019-11" db="EMBL/GenBank/DDBJ databases">
        <title>Acidiferrimicrobium australis gen. nov., sp. nov., an acidophilic and obligately heterotrophic, member of the Actinobacteria that catalyses dissimilatory oxido- reduction of iron isolated from metal-rich acidic water in Chile.</title>
        <authorList>
            <person name="Gonzalez D."/>
            <person name="Huber K."/>
            <person name="Hedrich S."/>
            <person name="Rojas-Villalobos C."/>
            <person name="Quatrini R."/>
            <person name="Dinamarca M.A."/>
            <person name="Schwarz A."/>
            <person name="Canales C."/>
            <person name="Nancucheo I."/>
        </authorList>
    </citation>
    <scope>NUCLEOTIDE SEQUENCE [LARGE SCALE GENOMIC DNA]</scope>
    <source>
        <strain evidence="11 12">USS-CCA1</strain>
    </source>
</reference>
<dbReference type="InterPro" id="IPR050482">
    <property type="entry name" value="Sensor_HK_TwoCompSys"/>
</dbReference>
<evidence type="ECO:0000259" key="10">
    <source>
        <dbReference type="Pfam" id="PF07730"/>
    </source>
</evidence>
<organism evidence="11 12">
    <name type="scientific">Acidiferrimicrobium australe</name>
    <dbReference type="NCBI Taxonomy" id="2664430"/>
    <lineage>
        <taxon>Bacteria</taxon>
        <taxon>Bacillati</taxon>
        <taxon>Actinomycetota</taxon>
        <taxon>Acidimicrobiia</taxon>
        <taxon>Acidimicrobiales</taxon>
        <taxon>Acidimicrobiaceae</taxon>
        <taxon>Acidiferrimicrobium</taxon>
    </lineage>
</organism>
<feature type="transmembrane region" description="Helical" evidence="9">
    <location>
        <begin position="72"/>
        <end position="87"/>
    </location>
</feature>
<evidence type="ECO:0000256" key="4">
    <source>
        <dbReference type="ARBA" id="ARBA00022679"/>
    </source>
</evidence>
<dbReference type="InterPro" id="IPR036890">
    <property type="entry name" value="HATPase_C_sf"/>
</dbReference>
<keyword evidence="5" id="KW-0547">Nucleotide-binding</keyword>
<protein>
    <recommendedName>
        <fullName evidence="2">histidine kinase</fullName>
        <ecNumber evidence="2">2.7.13.3</ecNumber>
    </recommendedName>
</protein>
<keyword evidence="9" id="KW-0812">Transmembrane</keyword>
<dbReference type="Pfam" id="PF07730">
    <property type="entry name" value="HisKA_3"/>
    <property type="match status" value="1"/>
</dbReference>
<keyword evidence="8" id="KW-0902">Two-component regulatory system</keyword>
<evidence type="ECO:0000256" key="2">
    <source>
        <dbReference type="ARBA" id="ARBA00012438"/>
    </source>
</evidence>
<evidence type="ECO:0000256" key="3">
    <source>
        <dbReference type="ARBA" id="ARBA00022553"/>
    </source>
</evidence>
<dbReference type="InterPro" id="IPR011712">
    <property type="entry name" value="Sig_transdc_His_kin_sub3_dim/P"/>
</dbReference>
<keyword evidence="4" id="KW-0808">Transferase</keyword>
<gene>
    <name evidence="11" type="ORF">GHK86_07265</name>
</gene>
<dbReference type="EC" id="2.7.13.3" evidence="2"/>
<dbReference type="PANTHER" id="PTHR24421">
    <property type="entry name" value="NITRATE/NITRITE SENSOR PROTEIN NARX-RELATED"/>
    <property type="match status" value="1"/>
</dbReference>
<proteinExistence type="predicted"/>
<keyword evidence="9" id="KW-0472">Membrane</keyword>
<feature type="non-terminal residue" evidence="11">
    <location>
        <position position="336"/>
    </location>
</feature>